<evidence type="ECO:0000313" key="1">
    <source>
        <dbReference type="EMBL" id="QFS43349.1"/>
    </source>
</evidence>
<reference evidence="1 2" key="1">
    <citation type="submission" date="2019-10" db="EMBL/GenBank/DDBJ databases">
        <title>Genomic and transcriptomic insights into the perfect genentic adaptation of a filamentous nitrogen-fixing cyanobacterium to rice fields.</title>
        <authorList>
            <person name="Chen Z."/>
        </authorList>
    </citation>
    <scope>NUCLEOTIDE SEQUENCE [LARGE SCALE GENOMIC DNA]</scope>
    <source>
        <strain evidence="1">CCNUC1</strain>
    </source>
</reference>
<sequence>MRKLNPDVLCDRHADSRLILVIKEWLELTTKHPESRNRWLTITDIRRCFEIETKLYCYKGTLAGTLIKLGYVHKVRDDGHTLFSIARVAPFNWKLNLLDQNNKSNRSKQPSDYVEAYNPPIYNDLTNSGTKTWQDFCDSGKQGCIDFKCIHTYEVGNSGLFIDKKLSNSQK</sequence>
<dbReference type="KEGG" id="nsh:GXM_00822"/>
<organism evidence="1 2">
    <name type="scientific">Nostoc sphaeroides CCNUC1</name>
    <dbReference type="NCBI Taxonomy" id="2653204"/>
    <lineage>
        <taxon>Bacteria</taxon>
        <taxon>Bacillati</taxon>
        <taxon>Cyanobacteriota</taxon>
        <taxon>Cyanophyceae</taxon>
        <taxon>Nostocales</taxon>
        <taxon>Nostocaceae</taxon>
        <taxon>Nostoc</taxon>
    </lineage>
</organism>
<dbReference type="Proteomes" id="UP000326678">
    <property type="component" value="Chromosome Gxm1"/>
</dbReference>
<keyword evidence="2" id="KW-1185">Reference proteome</keyword>
<proteinExistence type="predicted"/>
<gene>
    <name evidence="1" type="ORF">GXM_00822</name>
</gene>
<accession>A0A5P8VTW7</accession>
<dbReference type="EMBL" id="CP045226">
    <property type="protein sequence ID" value="QFS43349.1"/>
    <property type="molecule type" value="Genomic_DNA"/>
</dbReference>
<dbReference type="AlphaFoldDB" id="A0A5P8VTW7"/>
<evidence type="ECO:0000313" key="2">
    <source>
        <dbReference type="Proteomes" id="UP000326678"/>
    </source>
</evidence>
<name>A0A5P8VTW7_9NOSO</name>
<protein>
    <submittedName>
        <fullName evidence="1">Uncharacterized protein</fullName>
    </submittedName>
</protein>
<dbReference type="RefSeq" id="WP_152588222.1">
    <property type="nucleotide sequence ID" value="NZ_CP045226.1"/>
</dbReference>